<dbReference type="AlphaFoldDB" id="A0A9P6C4X1"/>
<accession>A0A9P6C4X1</accession>
<evidence type="ECO:0000313" key="1">
    <source>
        <dbReference type="EMBL" id="KAF9448643.1"/>
    </source>
</evidence>
<gene>
    <name evidence="1" type="ORF">P691DRAFT_800425</name>
</gene>
<reference evidence="1" key="1">
    <citation type="submission" date="2020-11" db="EMBL/GenBank/DDBJ databases">
        <authorList>
            <consortium name="DOE Joint Genome Institute"/>
            <person name="Ahrendt S."/>
            <person name="Riley R."/>
            <person name="Andreopoulos W."/>
            <person name="Labutti K."/>
            <person name="Pangilinan J."/>
            <person name="Ruiz-Duenas F.J."/>
            <person name="Barrasa J.M."/>
            <person name="Sanchez-Garcia M."/>
            <person name="Camarero S."/>
            <person name="Miyauchi S."/>
            <person name="Serrano A."/>
            <person name="Linde D."/>
            <person name="Babiker R."/>
            <person name="Drula E."/>
            <person name="Ayuso-Fernandez I."/>
            <person name="Pacheco R."/>
            <person name="Padilla G."/>
            <person name="Ferreira P."/>
            <person name="Barriuso J."/>
            <person name="Kellner H."/>
            <person name="Castanera R."/>
            <person name="Alfaro M."/>
            <person name="Ramirez L."/>
            <person name="Pisabarro A.G."/>
            <person name="Kuo A."/>
            <person name="Tritt A."/>
            <person name="Lipzen A."/>
            <person name="He G."/>
            <person name="Yan M."/>
            <person name="Ng V."/>
            <person name="Cullen D."/>
            <person name="Martin F."/>
            <person name="Rosso M.-N."/>
            <person name="Henrissat B."/>
            <person name="Hibbett D."/>
            <person name="Martinez A.T."/>
            <person name="Grigoriev I.V."/>
        </authorList>
    </citation>
    <scope>NUCLEOTIDE SEQUENCE</scope>
    <source>
        <strain evidence="1">MF-IS2</strain>
    </source>
</reference>
<keyword evidence="2" id="KW-1185">Reference proteome</keyword>
<dbReference type="EMBL" id="MU151154">
    <property type="protein sequence ID" value="KAF9448643.1"/>
    <property type="molecule type" value="Genomic_DNA"/>
</dbReference>
<organism evidence="1 2">
    <name type="scientific">Macrolepiota fuliginosa MF-IS2</name>
    <dbReference type="NCBI Taxonomy" id="1400762"/>
    <lineage>
        <taxon>Eukaryota</taxon>
        <taxon>Fungi</taxon>
        <taxon>Dikarya</taxon>
        <taxon>Basidiomycota</taxon>
        <taxon>Agaricomycotina</taxon>
        <taxon>Agaricomycetes</taxon>
        <taxon>Agaricomycetidae</taxon>
        <taxon>Agaricales</taxon>
        <taxon>Agaricineae</taxon>
        <taxon>Agaricaceae</taxon>
        <taxon>Macrolepiota</taxon>
    </lineage>
</organism>
<sequence>MANSKLMVRAICRCIWEVFRGSFAHPDIQHEAQPHQALHAQAKKPLAPQQLPDDVIYETAHHLDMGNLYKMLFLSTSLYNMILPLLWWVIDTRTGVVPCWCIDKLNKALRLNPKRALLIKQWVIDINVLPTSCHPESSAAMARTVVELAEKKHLVNLTKFWWFWDWGPLEEVWAALRSACPLLKNVGVRCAPCRKVINPGSSVSITRSLILLTVVIGTAFQVS</sequence>
<protein>
    <recommendedName>
        <fullName evidence="3">F-box domain-containing protein</fullName>
    </recommendedName>
</protein>
<evidence type="ECO:0008006" key="3">
    <source>
        <dbReference type="Google" id="ProtNLM"/>
    </source>
</evidence>
<name>A0A9P6C4X1_9AGAR</name>
<evidence type="ECO:0000313" key="2">
    <source>
        <dbReference type="Proteomes" id="UP000807342"/>
    </source>
</evidence>
<comment type="caution">
    <text evidence="1">The sequence shown here is derived from an EMBL/GenBank/DDBJ whole genome shotgun (WGS) entry which is preliminary data.</text>
</comment>
<proteinExistence type="predicted"/>
<dbReference type="Proteomes" id="UP000807342">
    <property type="component" value="Unassembled WGS sequence"/>
</dbReference>